<dbReference type="Proteomes" id="UP000250179">
    <property type="component" value="Chromosome"/>
</dbReference>
<keyword evidence="2" id="KW-1185">Reference proteome</keyword>
<accession>A0A2Z2MDF2</accession>
<sequence>MVMVGAVLYVEALGRTRLAVEERVKKTKEGLEGSGLRVKYVDVGEVIEDEAMDPLRFSALLEAGVEGTLEEVFTAVVAYAPTLVEILSPGRLEIDRSALESLLLGIRDEVLLRMKELGASPVVPDVREVPSPPIGFDEEELWEIIYQGRGILYGVSISMKAPDKKTAGDLVSRLLLVEGCGINSLNVMEAGNGLFNVDIEAVSSFESMVSLVARYLPRRLEIMEPEVIDVTAAELQNSLSDLGAFLNSLLMGEDFEKAYERDTFSFKLA</sequence>
<organism evidence="1 2">
    <name type="scientific">Thermococcus profundus</name>
    <dbReference type="NCBI Taxonomy" id="49899"/>
    <lineage>
        <taxon>Archaea</taxon>
        <taxon>Methanobacteriati</taxon>
        <taxon>Methanobacteriota</taxon>
        <taxon>Thermococci</taxon>
        <taxon>Thermococcales</taxon>
        <taxon>Thermococcaceae</taxon>
        <taxon>Thermococcus</taxon>
    </lineage>
</organism>
<reference evidence="1 2" key="1">
    <citation type="submission" date="2016-03" db="EMBL/GenBank/DDBJ databases">
        <title>Complete genome sequence of Thermococcus profundus strain DT5432.</title>
        <authorList>
            <person name="Oger P.M."/>
        </authorList>
    </citation>
    <scope>NUCLEOTIDE SEQUENCE [LARGE SCALE GENOMIC DNA]</scope>
    <source>
        <strain evidence="1 2">DT 5432</strain>
    </source>
</reference>
<dbReference type="AlphaFoldDB" id="A0A2Z2MDF2"/>
<proteinExistence type="predicted"/>
<dbReference type="KEGG" id="tprf:A3L09_09980"/>
<protein>
    <submittedName>
        <fullName evidence="1">Uncharacterized protein</fullName>
    </submittedName>
</protein>
<evidence type="ECO:0000313" key="2">
    <source>
        <dbReference type="Proteomes" id="UP000250179"/>
    </source>
</evidence>
<gene>
    <name evidence="1" type="ORF">A3L09_09980</name>
</gene>
<dbReference type="EMBL" id="CP014862">
    <property type="protein sequence ID" value="ASJ03559.1"/>
    <property type="molecule type" value="Genomic_DNA"/>
</dbReference>
<dbReference type="OrthoDB" id="86129at2157"/>
<evidence type="ECO:0000313" key="1">
    <source>
        <dbReference type="EMBL" id="ASJ03559.1"/>
    </source>
</evidence>
<name>A0A2Z2MDF2_THEPR</name>